<accession>A0A0A9BWQ5</accession>
<reference evidence="1" key="1">
    <citation type="submission" date="2014-09" db="EMBL/GenBank/DDBJ databases">
        <authorList>
            <person name="Magalhaes I.L.F."/>
            <person name="Oliveira U."/>
            <person name="Santos F.R."/>
            <person name="Vidigal T.H.D.A."/>
            <person name="Brescovit A.D."/>
            <person name="Santos A.J."/>
        </authorList>
    </citation>
    <scope>NUCLEOTIDE SEQUENCE</scope>
    <source>
        <tissue evidence="1">Shoot tissue taken approximately 20 cm above the soil surface</tissue>
    </source>
</reference>
<evidence type="ECO:0000313" key="1">
    <source>
        <dbReference type="EMBL" id="JAD67741.1"/>
    </source>
</evidence>
<sequence length="10" mass="1193">MGIPQHRLEI</sequence>
<proteinExistence type="predicted"/>
<name>A0A0A9BWQ5_ARUDO</name>
<organism evidence="1">
    <name type="scientific">Arundo donax</name>
    <name type="common">Giant reed</name>
    <name type="synonym">Donax arundinaceus</name>
    <dbReference type="NCBI Taxonomy" id="35708"/>
    <lineage>
        <taxon>Eukaryota</taxon>
        <taxon>Viridiplantae</taxon>
        <taxon>Streptophyta</taxon>
        <taxon>Embryophyta</taxon>
        <taxon>Tracheophyta</taxon>
        <taxon>Spermatophyta</taxon>
        <taxon>Magnoliopsida</taxon>
        <taxon>Liliopsida</taxon>
        <taxon>Poales</taxon>
        <taxon>Poaceae</taxon>
        <taxon>PACMAD clade</taxon>
        <taxon>Arundinoideae</taxon>
        <taxon>Arundineae</taxon>
        <taxon>Arundo</taxon>
    </lineage>
</organism>
<dbReference type="EMBL" id="GBRH01230154">
    <property type="protein sequence ID" value="JAD67741.1"/>
    <property type="molecule type" value="Transcribed_RNA"/>
</dbReference>
<protein>
    <submittedName>
        <fullName evidence="1">Uncharacterized protein</fullName>
    </submittedName>
</protein>
<reference evidence="1" key="2">
    <citation type="journal article" date="2015" name="Data Brief">
        <title>Shoot transcriptome of the giant reed, Arundo donax.</title>
        <authorList>
            <person name="Barrero R.A."/>
            <person name="Guerrero F.D."/>
            <person name="Moolhuijzen P."/>
            <person name="Goolsby J.A."/>
            <person name="Tidwell J."/>
            <person name="Bellgard S.E."/>
            <person name="Bellgard M.I."/>
        </authorList>
    </citation>
    <scope>NUCLEOTIDE SEQUENCE</scope>
    <source>
        <tissue evidence="1">Shoot tissue taken approximately 20 cm above the soil surface</tissue>
    </source>
</reference>